<evidence type="ECO:0000256" key="3">
    <source>
        <dbReference type="ARBA" id="ARBA00022448"/>
    </source>
</evidence>
<dbReference type="Pfam" id="PF07690">
    <property type="entry name" value="MFS_1"/>
    <property type="match status" value="1"/>
</dbReference>
<dbReference type="Proteomes" id="UP000190130">
    <property type="component" value="Unassembled WGS sequence"/>
</dbReference>
<comment type="subcellular location">
    <subcellularLocation>
        <location evidence="1">Membrane</location>
        <topology evidence="1">Multi-pass membrane protein</topology>
    </subcellularLocation>
</comment>
<evidence type="ECO:0000256" key="2">
    <source>
        <dbReference type="ARBA" id="ARBA00008335"/>
    </source>
</evidence>
<dbReference type="AlphaFoldDB" id="A0A0Q3LYM3"/>
<protein>
    <submittedName>
        <fullName evidence="8 9">MFS transporter</fullName>
    </submittedName>
</protein>
<feature type="transmembrane region" description="Helical" evidence="7">
    <location>
        <begin position="117"/>
        <end position="136"/>
    </location>
</feature>
<organism evidence="8 10">
    <name type="scientific">Bosea thiooxidans</name>
    <dbReference type="NCBI Taxonomy" id="53254"/>
    <lineage>
        <taxon>Bacteria</taxon>
        <taxon>Pseudomonadati</taxon>
        <taxon>Pseudomonadota</taxon>
        <taxon>Alphaproteobacteria</taxon>
        <taxon>Hyphomicrobiales</taxon>
        <taxon>Boseaceae</taxon>
        <taxon>Bosea</taxon>
    </lineage>
</organism>
<feature type="transmembrane region" description="Helical" evidence="7">
    <location>
        <begin position="290"/>
        <end position="312"/>
    </location>
</feature>
<dbReference type="Proteomes" id="UP000051562">
    <property type="component" value="Unassembled WGS sequence"/>
</dbReference>
<dbReference type="GO" id="GO:0016020">
    <property type="term" value="C:membrane"/>
    <property type="evidence" value="ECO:0007669"/>
    <property type="project" value="UniProtKB-SubCell"/>
</dbReference>
<reference evidence="9 11" key="2">
    <citation type="submission" date="2017-02" db="EMBL/GenBank/DDBJ databases">
        <authorList>
            <person name="Peterson S.W."/>
        </authorList>
    </citation>
    <scope>NUCLEOTIDE SEQUENCE [LARGE SCALE GENOMIC DNA]</scope>
    <source>
        <strain evidence="9 11">DSM 9653</strain>
    </source>
</reference>
<accession>A0A0Q3LYM3</accession>
<feature type="transmembrane region" description="Helical" evidence="7">
    <location>
        <begin position="91"/>
        <end position="111"/>
    </location>
</feature>
<evidence type="ECO:0000256" key="4">
    <source>
        <dbReference type="ARBA" id="ARBA00022692"/>
    </source>
</evidence>
<dbReference type="Gene3D" id="1.20.1250.20">
    <property type="entry name" value="MFS general substrate transporter like domains"/>
    <property type="match status" value="1"/>
</dbReference>
<evidence type="ECO:0000313" key="9">
    <source>
        <dbReference type="EMBL" id="SKC13415.1"/>
    </source>
</evidence>
<dbReference type="PANTHER" id="PTHR12778">
    <property type="entry name" value="SOLUTE CARRIER FAMILY 33 ACETYL-COA TRANSPORTER -RELATED"/>
    <property type="match status" value="1"/>
</dbReference>
<evidence type="ECO:0000256" key="7">
    <source>
        <dbReference type="SAM" id="Phobius"/>
    </source>
</evidence>
<dbReference type="GO" id="GO:0022857">
    <property type="term" value="F:transmembrane transporter activity"/>
    <property type="evidence" value="ECO:0007669"/>
    <property type="project" value="InterPro"/>
</dbReference>
<feature type="transmembrane region" description="Helical" evidence="7">
    <location>
        <begin position="21"/>
        <end position="46"/>
    </location>
</feature>
<keyword evidence="4 7" id="KW-0812">Transmembrane</keyword>
<dbReference type="InterPro" id="IPR004752">
    <property type="entry name" value="AmpG_permease/AT-1"/>
</dbReference>
<keyword evidence="6 7" id="KW-0472">Membrane</keyword>
<gene>
    <name evidence="8" type="ORF">ARD30_21330</name>
    <name evidence="9" type="ORF">SAMN05660750_04592</name>
</gene>
<feature type="transmembrane region" description="Helical" evidence="7">
    <location>
        <begin position="262"/>
        <end position="283"/>
    </location>
</feature>
<evidence type="ECO:0000313" key="10">
    <source>
        <dbReference type="Proteomes" id="UP000051562"/>
    </source>
</evidence>
<dbReference type="SUPFAM" id="SSF103473">
    <property type="entry name" value="MFS general substrate transporter"/>
    <property type="match status" value="1"/>
</dbReference>
<proteinExistence type="inferred from homology"/>
<dbReference type="EMBL" id="FUYX01000017">
    <property type="protein sequence ID" value="SKC13415.1"/>
    <property type="molecule type" value="Genomic_DNA"/>
</dbReference>
<dbReference type="RefSeq" id="WP_055730148.1">
    <property type="nucleotide sequence ID" value="NZ_FUYX01000017.1"/>
</dbReference>
<feature type="transmembrane region" description="Helical" evidence="7">
    <location>
        <begin position="157"/>
        <end position="174"/>
    </location>
</feature>
<dbReference type="InterPro" id="IPR036259">
    <property type="entry name" value="MFS_trans_sf"/>
</dbReference>
<keyword evidence="10" id="KW-1185">Reference proteome</keyword>
<feature type="transmembrane region" description="Helical" evidence="7">
    <location>
        <begin position="353"/>
        <end position="377"/>
    </location>
</feature>
<feature type="transmembrane region" description="Helical" evidence="7">
    <location>
        <begin position="180"/>
        <end position="200"/>
    </location>
</feature>
<dbReference type="PANTHER" id="PTHR12778:SF10">
    <property type="entry name" value="MAJOR FACILITATOR SUPERFAMILY DOMAIN-CONTAINING PROTEIN 3"/>
    <property type="match status" value="1"/>
</dbReference>
<evidence type="ECO:0000256" key="6">
    <source>
        <dbReference type="ARBA" id="ARBA00023136"/>
    </source>
</evidence>
<keyword evidence="5 7" id="KW-1133">Transmembrane helix</keyword>
<comment type="similarity">
    <text evidence="2">Belongs to the major facilitator superfamily.</text>
</comment>
<feature type="transmembrane region" description="Helical" evidence="7">
    <location>
        <begin position="383"/>
        <end position="406"/>
    </location>
</feature>
<evidence type="ECO:0000313" key="11">
    <source>
        <dbReference type="Proteomes" id="UP000190130"/>
    </source>
</evidence>
<evidence type="ECO:0000313" key="8">
    <source>
        <dbReference type="EMBL" id="KQK28513.1"/>
    </source>
</evidence>
<dbReference type="EMBL" id="LMAR01000068">
    <property type="protein sequence ID" value="KQK28513.1"/>
    <property type="molecule type" value="Genomic_DNA"/>
</dbReference>
<reference evidence="8 10" key="1">
    <citation type="submission" date="2015-10" db="EMBL/GenBank/DDBJ databases">
        <title>Draft genome of Bosea thiooxidans.</title>
        <authorList>
            <person name="Wang X."/>
        </authorList>
    </citation>
    <scope>NUCLEOTIDE SEQUENCE [LARGE SCALE GENOMIC DNA]</scope>
    <source>
        <strain evidence="8 10">CGMCC 9174</strain>
    </source>
</reference>
<dbReference type="InterPro" id="IPR011701">
    <property type="entry name" value="MFS"/>
</dbReference>
<feature type="transmembrane region" description="Helical" evidence="7">
    <location>
        <begin position="58"/>
        <end position="79"/>
    </location>
</feature>
<sequence length="412" mass="41931">MSEAAAGRPALSRRNSAWLTIAALAGLYTGQSILGGIAFLALPSVLRERGLPLDAIGLIYLISLPWALKIAWSAAVERYRLPPTGPTRSRLIVFACGLFTLAGLVAVAIAGPERWHLVLAIFIAVAFAAATADIACDGHAVETLAKAHHGWGNAAQVGGAYLGSALGSGLFLVLVARIDWAGATLAAAGLFGLLMLPFLVSKPAPSPGLRTHQPSLKAAFARPRLRSGLWLAALYVAAQKWGVGMLPPMLVDAGLDLETLGAINGLGGLAVGLGFALLGGGAVRLWGARTVMVAALLLQAGALALLATAIGQGGSSPLLLAGLALASSSGIMALGFVALYARFMAIADPRQAGVDFTLLQGTDSIVSMVGGLGAGWVAQHFGYTPYLAGAAGLALLAAPLAAWLTVSDRGEE</sequence>
<evidence type="ECO:0000256" key="1">
    <source>
        <dbReference type="ARBA" id="ARBA00004141"/>
    </source>
</evidence>
<feature type="transmembrane region" description="Helical" evidence="7">
    <location>
        <begin position="318"/>
        <end position="341"/>
    </location>
</feature>
<evidence type="ECO:0000256" key="5">
    <source>
        <dbReference type="ARBA" id="ARBA00022989"/>
    </source>
</evidence>
<dbReference type="STRING" id="53254.SAMN05660750_04592"/>
<name>A0A0Q3LYM3_9HYPH</name>
<keyword evidence="3" id="KW-0813">Transport</keyword>